<organism evidence="1 2">
    <name type="scientific">Sphingobium chungbukense</name>
    <dbReference type="NCBI Taxonomy" id="56193"/>
    <lineage>
        <taxon>Bacteria</taxon>
        <taxon>Pseudomonadati</taxon>
        <taxon>Pseudomonadota</taxon>
        <taxon>Alphaproteobacteria</taxon>
        <taxon>Sphingomonadales</taxon>
        <taxon>Sphingomonadaceae</taxon>
        <taxon>Sphingobium</taxon>
    </lineage>
</organism>
<dbReference type="EMBL" id="LBIC01000003">
    <property type="protein sequence ID" value="KKW92671.1"/>
    <property type="molecule type" value="Genomic_DNA"/>
</dbReference>
<dbReference type="PATRIC" id="fig|56193.3.peg.1442"/>
<dbReference type="STRING" id="56193.YP76_06975"/>
<protein>
    <submittedName>
        <fullName evidence="1">Uncharacterized protein</fullName>
    </submittedName>
</protein>
<keyword evidence="2" id="KW-1185">Reference proteome</keyword>
<name>A0A0M3AUV2_9SPHN</name>
<accession>A0A0M3AUV2</accession>
<evidence type="ECO:0000313" key="2">
    <source>
        <dbReference type="Proteomes" id="UP000033874"/>
    </source>
</evidence>
<evidence type="ECO:0000313" key="1">
    <source>
        <dbReference type="EMBL" id="KKW92671.1"/>
    </source>
</evidence>
<dbReference type="RefSeq" id="WP_046762887.1">
    <property type="nucleotide sequence ID" value="NZ_LBIC01000003.1"/>
</dbReference>
<reference evidence="1 2" key="1">
    <citation type="submission" date="2015-04" db="EMBL/GenBank/DDBJ databases">
        <title>Genome sequence of aromatic hydrocarbons-degrading Sphingobium chungbukense DJ77.</title>
        <authorList>
            <person name="Kim Y.-C."/>
            <person name="Chae J.-C."/>
        </authorList>
    </citation>
    <scope>NUCLEOTIDE SEQUENCE [LARGE SCALE GENOMIC DNA]</scope>
    <source>
        <strain evidence="1 2">DJ77</strain>
    </source>
</reference>
<dbReference type="Proteomes" id="UP000033874">
    <property type="component" value="Unassembled WGS sequence"/>
</dbReference>
<comment type="caution">
    <text evidence="1">The sequence shown here is derived from an EMBL/GenBank/DDBJ whole genome shotgun (WGS) entry which is preliminary data.</text>
</comment>
<proteinExistence type="predicted"/>
<dbReference type="AlphaFoldDB" id="A0A0M3AUV2"/>
<sequence>MTIQCEPMHPDEEGWSEWIHPLPGYLMQCCDCGLIHEMQFEIAEPNDPAQLNPGEGEHGVIIFRARRFVSPSTEGR</sequence>
<gene>
    <name evidence="1" type="ORF">YP76_06975</name>
</gene>